<evidence type="ECO:0000313" key="2">
    <source>
        <dbReference type="EMBL" id="GJD45811.1"/>
    </source>
</evidence>
<keyword evidence="1" id="KW-0472">Membrane</keyword>
<name>A0ABQ4QKM9_9HYPH</name>
<dbReference type="EMBL" id="BPQG01000055">
    <property type="protein sequence ID" value="GJD45811.1"/>
    <property type="molecule type" value="Genomic_DNA"/>
</dbReference>
<keyword evidence="1" id="KW-1133">Transmembrane helix</keyword>
<feature type="transmembrane region" description="Helical" evidence="1">
    <location>
        <begin position="33"/>
        <end position="52"/>
    </location>
</feature>
<gene>
    <name evidence="2" type="ORF">AFCDBAGC_3688</name>
</gene>
<reference evidence="2 3" key="1">
    <citation type="journal article" date="2021" name="Front. Microbiol.">
        <title>Comprehensive Comparative Genomics and Phenotyping of Methylobacterium Species.</title>
        <authorList>
            <person name="Alessa O."/>
            <person name="Ogura Y."/>
            <person name="Fujitani Y."/>
            <person name="Takami H."/>
            <person name="Hayashi T."/>
            <person name="Sahin N."/>
            <person name="Tani A."/>
        </authorList>
    </citation>
    <scope>NUCLEOTIDE SEQUENCE [LARGE SCALE GENOMIC DNA]</scope>
    <source>
        <strain evidence="2 3">DSM 23679</strain>
    </source>
</reference>
<dbReference type="Proteomes" id="UP001055117">
    <property type="component" value="Unassembled WGS sequence"/>
</dbReference>
<proteinExistence type="predicted"/>
<accession>A0ABQ4QKM9</accession>
<dbReference type="RefSeq" id="WP_238272673.1">
    <property type="nucleotide sequence ID" value="NZ_BPQG01000055.1"/>
</dbReference>
<evidence type="ECO:0008006" key="4">
    <source>
        <dbReference type="Google" id="ProtNLM"/>
    </source>
</evidence>
<comment type="caution">
    <text evidence="2">The sequence shown here is derived from an EMBL/GenBank/DDBJ whole genome shotgun (WGS) entry which is preliminary data.</text>
</comment>
<evidence type="ECO:0000313" key="3">
    <source>
        <dbReference type="Proteomes" id="UP001055117"/>
    </source>
</evidence>
<keyword evidence="1" id="KW-0812">Transmembrane</keyword>
<organism evidence="2 3">
    <name type="scientific">Methylobacterium cerastii</name>
    <dbReference type="NCBI Taxonomy" id="932741"/>
    <lineage>
        <taxon>Bacteria</taxon>
        <taxon>Pseudomonadati</taxon>
        <taxon>Pseudomonadota</taxon>
        <taxon>Alphaproteobacteria</taxon>
        <taxon>Hyphomicrobiales</taxon>
        <taxon>Methylobacteriaceae</taxon>
        <taxon>Methylobacterium</taxon>
    </lineage>
</organism>
<keyword evidence="3" id="KW-1185">Reference proteome</keyword>
<sequence length="69" mass="7376">MSGPVVEMRERAEAASPIRRFAADVRGATSIEYALIAGFVFLVAVGSIRLYASRVGQVYATIGNTISQN</sequence>
<protein>
    <recommendedName>
        <fullName evidence="4">Flp family type IVb pilin</fullName>
    </recommendedName>
</protein>
<evidence type="ECO:0000256" key="1">
    <source>
        <dbReference type="SAM" id="Phobius"/>
    </source>
</evidence>